<feature type="domain" description="ScoMcrA-like N-terminal head" evidence="4">
    <location>
        <begin position="2"/>
        <end position="55"/>
    </location>
</feature>
<dbReference type="EMBL" id="CP097289">
    <property type="protein sequence ID" value="UQT58852.1"/>
    <property type="molecule type" value="Genomic_DNA"/>
</dbReference>
<evidence type="ECO:0000259" key="2">
    <source>
        <dbReference type="Pfam" id="PF13391"/>
    </source>
</evidence>
<dbReference type="Pfam" id="PF13391">
    <property type="entry name" value="HNH_2"/>
    <property type="match status" value="1"/>
</dbReference>
<dbReference type="InterPro" id="IPR058813">
    <property type="entry name" value="DNA-SBD_ScoMcrA"/>
</dbReference>
<dbReference type="InterPro" id="IPR058807">
    <property type="entry name" value="ScoMcrA_N"/>
</dbReference>
<accession>A0ABY4PZI7</accession>
<name>A0ABY4PZI7_9ACTN</name>
<dbReference type="Pfam" id="PF26345">
    <property type="entry name" value="ScoMcrA_N"/>
    <property type="match status" value="1"/>
</dbReference>
<feature type="compositionally biased region" description="Basic and acidic residues" evidence="1">
    <location>
        <begin position="424"/>
        <end position="443"/>
    </location>
</feature>
<evidence type="ECO:0000313" key="6">
    <source>
        <dbReference type="Proteomes" id="UP000829992"/>
    </source>
</evidence>
<keyword evidence="6" id="KW-1185">Reference proteome</keyword>
<protein>
    <submittedName>
        <fullName evidence="5">HNH endonuclease</fullName>
    </submittedName>
</protein>
<evidence type="ECO:0000313" key="5">
    <source>
        <dbReference type="EMBL" id="UQT58852.1"/>
    </source>
</evidence>
<keyword evidence="5" id="KW-0255">Endonuclease</keyword>
<proteinExistence type="predicted"/>
<evidence type="ECO:0000259" key="3">
    <source>
        <dbReference type="Pfam" id="PF26340"/>
    </source>
</evidence>
<reference evidence="5 6" key="1">
    <citation type="submission" date="2022-05" db="EMBL/GenBank/DDBJ databases">
        <authorList>
            <person name="Zhou X."/>
            <person name="Li K."/>
            <person name="Man Y."/>
        </authorList>
    </citation>
    <scope>NUCLEOTIDE SEQUENCE [LARGE SCALE GENOMIC DNA]</scope>
    <source>
        <strain evidence="5 6">MS405</strain>
    </source>
</reference>
<dbReference type="InterPro" id="IPR003615">
    <property type="entry name" value="HNH_nuc"/>
</dbReference>
<evidence type="ECO:0000256" key="1">
    <source>
        <dbReference type="SAM" id="MobiDB-lite"/>
    </source>
</evidence>
<feature type="domain" description="HNH nuclease" evidence="2">
    <location>
        <begin position="465"/>
        <end position="518"/>
    </location>
</feature>
<keyword evidence="5" id="KW-0378">Hydrolase</keyword>
<organism evidence="5 6">
    <name type="scientific">Streptomyces durmitorensis</name>
    <dbReference type="NCBI Taxonomy" id="319947"/>
    <lineage>
        <taxon>Bacteria</taxon>
        <taxon>Bacillati</taxon>
        <taxon>Actinomycetota</taxon>
        <taxon>Actinomycetes</taxon>
        <taxon>Kitasatosporales</taxon>
        <taxon>Streptomycetaceae</taxon>
        <taxon>Streptomyces</taxon>
    </lineage>
</organism>
<dbReference type="CDD" id="cd00085">
    <property type="entry name" value="HNHc"/>
    <property type="match status" value="1"/>
</dbReference>
<evidence type="ECO:0000259" key="4">
    <source>
        <dbReference type="Pfam" id="PF26345"/>
    </source>
</evidence>
<dbReference type="Pfam" id="PF26340">
    <property type="entry name" value="DNA-SBD_ScoMcrA"/>
    <property type="match status" value="1"/>
</dbReference>
<feature type="domain" description="ScoMcrA-like DNA sulfur-binding" evidence="3">
    <location>
        <begin position="258"/>
        <end position="408"/>
    </location>
</feature>
<dbReference type="RefSeq" id="WP_249590215.1">
    <property type="nucleotide sequence ID" value="NZ_BAAAQL010000022.1"/>
</dbReference>
<sequence>MTYELVLEGDRFDSKAIAGVAHLYSAGNLLSADDFSGGANTVARRLRALGFTVQEGATVADGEQETTPQMVLQPRGGARERGPQNFAKSVRRGIRLADVRQVLGEHAETLAGLYPDGVARLWGSTPTTQTNNEKVRALRKRRVGDDVFFYAENHFIARARILHLFNSPLAAQEVWGINQDGSTWEHVMALGEVEEFPTRVLAAPILQRLNVPAPLRSLTLRSAEDYRRVAPLLPVRSRPRLPRSLTSPSAVPARLTPEKLLERLGSLNTHRRSEGTARSRHQPLSLLWAASRIAAGKPRLAPWSVFRSEVGPLLAEFGLPGSRVTPEYPFWHLQGSGLWEVHGIPSDAGPMPQLGILNTLQPVAGLTHASADLLQNPLTRLEAVLKLCSTYLADVDQREVLSQVGLGGYATADGLPDEDEEERGQEVTERERAAGPTARRETTYSRPVRNPAIVLQVKELHGHACQVCATRLEYKRRPYSEAAHIRGLGSPHDGPDELPNLLCLCPNHHVLFDGLEIYVDVDGIVRRTHSGDSLGSLHVHDGHQIDETYLHYHRTLCELNRSAEE</sequence>
<gene>
    <name evidence="5" type="ORF">M4V62_29470</name>
</gene>
<feature type="region of interest" description="Disordered" evidence="1">
    <location>
        <begin position="409"/>
        <end position="446"/>
    </location>
</feature>
<dbReference type="Proteomes" id="UP000829992">
    <property type="component" value="Chromosome"/>
</dbReference>
<keyword evidence="5" id="KW-0540">Nuclease</keyword>
<dbReference type="GO" id="GO:0004519">
    <property type="term" value="F:endonuclease activity"/>
    <property type="evidence" value="ECO:0007669"/>
    <property type="project" value="UniProtKB-KW"/>
</dbReference>